<feature type="region of interest" description="Disordered" evidence="1">
    <location>
        <begin position="1"/>
        <end position="223"/>
    </location>
</feature>
<name>A0A913Z084_PATMI</name>
<dbReference type="PANTHER" id="PTHR23257">
    <property type="entry name" value="SERINE-THREONINE PROTEIN KINASE"/>
    <property type="match status" value="1"/>
</dbReference>
<proteinExistence type="predicted"/>
<dbReference type="InterPro" id="IPR008271">
    <property type="entry name" value="Ser/Thr_kinase_AS"/>
</dbReference>
<feature type="compositionally biased region" description="Polar residues" evidence="1">
    <location>
        <begin position="14"/>
        <end position="24"/>
    </location>
</feature>
<feature type="compositionally biased region" description="Acidic residues" evidence="1">
    <location>
        <begin position="87"/>
        <end position="97"/>
    </location>
</feature>
<dbReference type="InterPro" id="IPR000719">
    <property type="entry name" value="Prot_kinase_dom"/>
</dbReference>
<dbReference type="AlphaFoldDB" id="A0A913Z084"/>
<dbReference type="Proteomes" id="UP000887568">
    <property type="component" value="Unplaced"/>
</dbReference>
<evidence type="ECO:0000313" key="3">
    <source>
        <dbReference type="EnsemblMetazoa" id="XP_038045077.1"/>
    </source>
</evidence>
<dbReference type="RefSeq" id="XP_038045077.1">
    <property type="nucleotide sequence ID" value="XM_038189149.1"/>
</dbReference>
<protein>
    <recommendedName>
        <fullName evidence="2">Protein kinase domain-containing protein</fullName>
    </recommendedName>
</protein>
<keyword evidence="4" id="KW-1185">Reference proteome</keyword>
<dbReference type="PROSITE" id="PS50011">
    <property type="entry name" value="PROTEIN_KINASE_DOM"/>
    <property type="match status" value="1"/>
</dbReference>
<dbReference type="GO" id="GO:0007165">
    <property type="term" value="P:signal transduction"/>
    <property type="evidence" value="ECO:0007669"/>
    <property type="project" value="TreeGrafter"/>
</dbReference>
<evidence type="ECO:0000313" key="4">
    <source>
        <dbReference type="Proteomes" id="UP000887568"/>
    </source>
</evidence>
<dbReference type="GO" id="GO:0004672">
    <property type="term" value="F:protein kinase activity"/>
    <property type="evidence" value="ECO:0007669"/>
    <property type="project" value="InterPro"/>
</dbReference>
<feature type="compositionally biased region" description="Acidic residues" evidence="1">
    <location>
        <begin position="143"/>
        <end position="158"/>
    </location>
</feature>
<feature type="domain" description="Protein kinase" evidence="2">
    <location>
        <begin position="244"/>
        <end position="499"/>
    </location>
</feature>
<dbReference type="GO" id="GO:0005737">
    <property type="term" value="C:cytoplasm"/>
    <property type="evidence" value="ECO:0007669"/>
    <property type="project" value="TreeGrafter"/>
</dbReference>
<sequence>MYLTFVLHDESHISTDNLWQNGTPIRSEDGDFDSSDSDETDTDDDASDMDLEFNHPGTDSDPDDPRDSDNDLDDSDGEESTDSRDDNDLDDSDGEESTDSRDDNDLNDSDSEDSTGDESDDPFQPIQSKFQNGGELKGCYFQDESDEDSTDSEQECGVEEGKQKVKVKGQLPDLYHHGNSWLGDGLSSEDDSDDDKDGDDYDDDLHNLSPPFQPGGVQRPPNVLPRTELEPIAVLDAADFIDPPDGQTVLGRGAFGEVTLKYQLSTGRWVAYKSLLRDDDRNNDRDNVILEGQAMQMLSNHTSFPKVYGVVLRDSQKALVSEFLGDELTARPLTLTDALYGGRPLELTQDEWCKIALDIVEGVRYMHRCNLLHMDIKTDNILLVEGADRWSARIIDFGECRQSRVPLVLPLEVAESDTNTPLEGMVASKVHWTTCSDMYGVGETLRLIGQHGNVPLLEERGAEVKKTIQWCSGYIKLPKIEDVRVQLLNRGKSLPGVGY</sequence>
<feature type="compositionally biased region" description="Acidic residues" evidence="1">
    <location>
        <begin position="187"/>
        <end position="203"/>
    </location>
</feature>
<dbReference type="InterPro" id="IPR011009">
    <property type="entry name" value="Kinase-like_dom_sf"/>
</dbReference>
<evidence type="ECO:0000259" key="2">
    <source>
        <dbReference type="PROSITE" id="PS50011"/>
    </source>
</evidence>
<dbReference type="Pfam" id="PF00069">
    <property type="entry name" value="Pkinase"/>
    <property type="match status" value="1"/>
</dbReference>
<dbReference type="CDD" id="cd00180">
    <property type="entry name" value="PKc"/>
    <property type="match status" value="1"/>
</dbReference>
<dbReference type="Gene3D" id="1.10.510.10">
    <property type="entry name" value="Transferase(Phosphotransferase) domain 1"/>
    <property type="match status" value="1"/>
</dbReference>
<feature type="compositionally biased region" description="Acidic residues" evidence="1">
    <location>
        <begin position="105"/>
        <end position="121"/>
    </location>
</feature>
<reference evidence="3" key="1">
    <citation type="submission" date="2022-11" db="UniProtKB">
        <authorList>
            <consortium name="EnsemblMetazoa"/>
        </authorList>
    </citation>
    <scope>IDENTIFICATION</scope>
</reference>
<accession>A0A913Z084</accession>
<dbReference type="EnsemblMetazoa" id="XM_038189149.1">
    <property type="protein sequence ID" value="XP_038045077.1"/>
    <property type="gene ID" value="LOC119719649"/>
</dbReference>
<dbReference type="SUPFAM" id="SSF56112">
    <property type="entry name" value="Protein kinase-like (PK-like)"/>
    <property type="match status" value="1"/>
</dbReference>
<dbReference type="OrthoDB" id="2746981at2759"/>
<feature type="compositionally biased region" description="Acidic residues" evidence="1">
    <location>
        <begin position="70"/>
        <end position="80"/>
    </location>
</feature>
<feature type="compositionally biased region" description="Acidic residues" evidence="1">
    <location>
        <begin position="30"/>
        <end position="51"/>
    </location>
</feature>
<evidence type="ECO:0000256" key="1">
    <source>
        <dbReference type="SAM" id="MobiDB-lite"/>
    </source>
</evidence>
<dbReference type="PROSITE" id="PS00108">
    <property type="entry name" value="PROTEIN_KINASE_ST"/>
    <property type="match status" value="1"/>
</dbReference>
<dbReference type="InterPro" id="IPR050167">
    <property type="entry name" value="Ser_Thr_protein_kinase"/>
</dbReference>
<organism evidence="3 4">
    <name type="scientific">Patiria miniata</name>
    <name type="common">Bat star</name>
    <name type="synonym">Asterina miniata</name>
    <dbReference type="NCBI Taxonomy" id="46514"/>
    <lineage>
        <taxon>Eukaryota</taxon>
        <taxon>Metazoa</taxon>
        <taxon>Echinodermata</taxon>
        <taxon>Eleutherozoa</taxon>
        <taxon>Asterozoa</taxon>
        <taxon>Asteroidea</taxon>
        <taxon>Valvatacea</taxon>
        <taxon>Valvatida</taxon>
        <taxon>Asterinidae</taxon>
        <taxon>Patiria</taxon>
    </lineage>
</organism>
<dbReference type="PANTHER" id="PTHR23257:SF963">
    <property type="entry name" value="AT08303P"/>
    <property type="match status" value="1"/>
</dbReference>
<dbReference type="GeneID" id="119719649"/>
<dbReference type="GO" id="GO:0005524">
    <property type="term" value="F:ATP binding"/>
    <property type="evidence" value="ECO:0007669"/>
    <property type="project" value="InterPro"/>
</dbReference>
<dbReference type="SMART" id="SM00220">
    <property type="entry name" value="S_TKc"/>
    <property type="match status" value="1"/>
</dbReference>